<evidence type="ECO:0000256" key="1">
    <source>
        <dbReference type="SAM" id="Phobius"/>
    </source>
</evidence>
<dbReference type="Proteomes" id="UP000248257">
    <property type="component" value="Unassembled WGS sequence"/>
</dbReference>
<proteinExistence type="predicted"/>
<protein>
    <submittedName>
        <fullName evidence="2">Uncharacterized protein</fullName>
    </submittedName>
</protein>
<dbReference type="AlphaFoldDB" id="A0A318PJ38"/>
<sequence length="73" mass="8258">MDMQERYGNLLGAGIFVNTSGGIWTVTFKSPSFFLCILLMEQLRAFFIVSVSLLWGMFFPFNCNKTTYTRGAA</sequence>
<feature type="transmembrane region" description="Helical" evidence="1">
    <location>
        <begin position="32"/>
        <end position="55"/>
    </location>
</feature>
<feature type="transmembrane region" description="Helical" evidence="1">
    <location>
        <begin position="7"/>
        <end position="26"/>
    </location>
</feature>
<keyword evidence="1" id="KW-1133">Transmembrane helix</keyword>
<evidence type="ECO:0000313" key="3">
    <source>
        <dbReference type="Proteomes" id="UP000248257"/>
    </source>
</evidence>
<reference evidence="2 3" key="1">
    <citation type="submission" date="2017-07" db="EMBL/GenBank/DDBJ databases">
        <title>A draft genome sequence of Komagataeibacter xylinus LMG 1515.</title>
        <authorList>
            <person name="Skraban J."/>
            <person name="Cleenwerck I."/>
            <person name="Vandamme P."/>
            <person name="Trcek J."/>
        </authorList>
    </citation>
    <scope>NUCLEOTIDE SEQUENCE [LARGE SCALE GENOMIC DNA]</scope>
    <source>
        <strain evidence="2 3">LMG 1515</strain>
    </source>
</reference>
<keyword evidence="1" id="KW-0812">Transmembrane</keyword>
<gene>
    <name evidence="2" type="ORF">CFR75_06210</name>
</gene>
<evidence type="ECO:0000313" key="2">
    <source>
        <dbReference type="EMBL" id="PYD57408.1"/>
    </source>
</evidence>
<accession>A0A318PJ38</accession>
<keyword evidence="3" id="KW-1185">Reference proteome</keyword>
<dbReference type="EMBL" id="NKUC01000009">
    <property type="protein sequence ID" value="PYD57408.1"/>
    <property type="molecule type" value="Genomic_DNA"/>
</dbReference>
<name>A0A318PJ38_KOMXY</name>
<keyword evidence="1" id="KW-0472">Membrane</keyword>
<comment type="caution">
    <text evidence="2">The sequence shown here is derived from an EMBL/GenBank/DDBJ whole genome shotgun (WGS) entry which is preliminary data.</text>
</comment>
<organism evidence="2 3">
    <name type="scientific">Komagataeibacter xylinus</name>
    <name type="common">Gluconacetobacter xylinus</name>
    <dbReference type="NCBI Taxonomy" id="28448"/>
    <lineage>
        <taxon>Bacteria</taxon>
        <taxon>Pseudomonadati</taxon>
        <taxon>Pseudomonadota</taxon>
        <taxon>Alphaproteobacteria</taxon>
        <taxon>Acetobacterales</taxon>
        <taxon>Acetobacteraceae</taxon>
        <taxon>Komagataeibacter</taxon>
    </lineage>
</organism>